<proteinExistence type="predicted"/>
<feature type="region of interest" description="Disordered" evidence="1">
    <location>
        <begin position="1"/>
        <end position="23"/>
    </location>
</feature>
<feature type="non-terminal residue" evidence="2">
    <location>
        <position position="268"/>
    </location>
</feature>
<feature type="non-terminal residue" evidence="2">
    <location>
        <position position="1"/>
    </location>
</feature>
<gene>
    <name evidence="2" type="ORF">DERYTH_LOCUS24544</name>
</gene>
<name>A0A9N9K440_9GLOM</name>
<dbReference type="EMBL" id="CAJVPY010041681">
    <property type="protein sequence ID" value="CAG8806798.1"/>
    <property type="molecule type" value="Genomic_DNA"/>
</dbReference>
<feature type="region of interest" description="Disordered" evidence="1">
    <location>
        <begin position="174"/>
        <end position="195"/>
    </location>
</feature>
<evidence type="ECO:0000256" key="1">
    <source>
        <dbReference type="SAM" id="MobiDB-lite"/>
    </source>
</evidence>
<feature type="compositionally biased region" description="Basic and acidic residues" evidence="1">
    <location>
        <begin position="180"/>
        <end position="195"/>
    </location>
</feature>
<accession>A0A9N9K440</accession>
<dbReference type="Proteomes" id="UP000789405">
    <property type="component" value="Unassembled WGS sequence"/>
</dbReference>
<protein>
    <submittedName>
        <fullName evidence="2">8516_t:CDS:1</fullName>
    </submittedName>
</protein>
<organism evidence="2 3">
    <name type="scientific">Dentiscutata erythropus</name>
    <dbReference type="NCBI Taxonomy" id="1348616"/>
    <lineage>
        <taxon>Eukaryota</taxon>
        <taxon>Fungi</taxon>
        <taxon>Fungi incertae sedis</taxon>
        <taxon>Mucoromycota</taxon>
        <taxon>Glomeromycotina</taxon>
        <taxon>Glomeromycetes</taxon>
        <taxon>Diversisporales</taxon>
        <taxon>Gigasporaceae</taxon>
        <taxon>Dentiscutata</taxon>
    </lineage>
</organism>
<dbReference type="AlphaFoldDB" id="A0A9N9K440"/>
<reference evidence="2" key="1">
    <citation type="submission" date="2021-06" db="EMBL/GenBank/DDBJ databases">
        <authorList>
            <person name="Kallberg Y."/>
            <person name="Tangrot J."/>
            <person name="Rosling A."/>
        </authorList>
    </citation>
    <scope>NUCLEOTIDE SEQUENCE</scope>
    <source>
        <strain evidence="2">MA453B</strain>
    </source>
</reference>
<keyword evidence="3" id="KW-1185">Reference proteome</keyword>
<dbReference type="OrthoDB" id="45365at2759"/>
<comment type="caution">
    <text evidence="2">The sequence shown here is derived from an EMBL/GenBank/DDBJ whole genome shotgun (WGS) entry which is preliminary data.</text>
</comment>
<sequence>ELERTNESASESNKQLTDEKRSIEMKNNELQKQIIETNEKLAKVVNDYNTAMHYVQGTEKMLRRLKVELQNSKTEAAKLKTQLESMQKHNEELEEKLVEVQNRTSVSIGARESKIHEFANKQLELQKEDFNKELSEIQEENKKLIKEHQQIKEELEEALSLNALLDKQLNEALGNQNDQESDKKKQDNGVEQKETLIRRLEKTNSELERKLHDSENRITILLDQMENTVDVYRNIEDNINPKSSRDSTIIKKELNELELSQWSVDNKQ</sequence>
<evidence type="ECO:0000313" key="2">
    <source>
        <dbReference type="EMBL" id="CAG8806798.1"/>
    </source>
</evidence>
<evidence type="ECO:0000313" key="3">
    <source>
        <dbReference type="Proteomes" id="UP000789405"/>
    </source>
</evidence>